<name>A0AAN6YET6_9PEZI</name>
<proteinExistence type="predicted"/>
<accession>A0AAN6YET6</accession>
<evidence type="ECO:0000256" key="1">
    <source>
        <dbReference type="SAM" id="MobiDB-lite"/>
    </source>
</evidence>
<evidence type="ECO:0000313" key="2">
    <source>
        <dbReference type="EMBL" id="KAK4217983.1"/>
    </source>
</evidence>
<reference evidence="2" key="2">
    <citation type="submission" date="2023-05" db="EMBL/GenBank/DDBJ databases">
        <authorList>
            <consortium name="Lawrence Berkeley National Laboratory"/>
            <person name="Steindorff A."/>
            <person name="Hensen N."/>
            <person name="Bonometti L."/>
            <person name="Westerberg I."/>
            <person name="Brannstrom I.O."/>
            <person name="Guillou S."/>
            <person name="Cros-Aarteil S."/>
            <person name="Calhoun S."/>
            <person name="Haridas S."/>
            <person name="Kuo A."/>
            <person name="Mondo S."/>
            <person name="Pangilinan J."/>
            <person name="Riley R."/>
            <person name="Labutti K."/>
            <person name="Andreopoulos B."/>
            <person name="Lipzen A."/>
            <person name="Chen C."/>
            <person name="Yanf M."/>
            <person name="Daum C."/>
            <person name="Ng V."/>
            <person name="Clum A."/>
            <person name="Ohm R."/>
            <person name="Martin F."/>
            <person name="Silar P."/>
            <person name="Natvig D."/>
            <person name="Lalanne C."/>
            <person name="Gautier V."/>
            <person name="Ament-Velasquez S.L."/>
            <person name="Kruys A."/>
            <person name="Hutchinson M.I."/>
            <person name="Powell A.J."/>
            <person name="Barry K."/>
            <person name="Miller A.N."/>
            <person name="Grigoriev I.V."/>
            <person name="Debuchy R."/>
            <person name="Gladieux P."/>
            <person name="Thoren M.H."/>
            <person name="Johannesson H."/>
        </authorList>
    </citation>
    <scope>NUCLEOTIDE SEQUENCE</scope>
    <source>
        <strain evidence="2">PSN293</strain>
    </source>
</reference>
<reference evidence="2" key="1">
    <citation type="journal article" date="2023" name="Mol. Phylogenet. Evol.">
        <title>Genome-scale phylogeny and comparative genomics of the fungal order Sordariales.</title>
        <authorList>
            <person name="Hensen N."/>
            <person name="Bonometti L."/>
            <person name="Westerberg I."/>
            <person name="Brannstrom I.O."/>
            <person name="Guillou S."/>
            <person name="Cros-Aarteil S."/>
            <person name="Calhoun S."/>
            <person name="Haridas S."/>
            <person name="Kuo A."/>
            <person name="Mondo S."/>
            <person name="Pangilinan J."/>
            <person name="Riley R."/>
            <person name="LaButti K."/>
            <person name="Andreopoulos B."/>
            <person name="Lipzen A."/>
            <person name="Chen C."/>
            <person name="Yan M."/>
            <person name="Daum C."/>
            <person name="Ng V."/>
            <person name="Clum A."/>
            <person name="Steindorff A."/>
            <person name="Ohm R.A."/>
            <person name="Martin F."/>
            <person name="Silar P."/>
            <person name="Natvig D.O."/>
            <person name="Lalanne C."/>
            <person name="Gautier V."/>
            <person name="Ament-Velasquez S.L."/>
            <person name="Kruys A."/>
            <person name="Hutchinson M.I."/>
            <person name="Powell A.J."/>
            <person name="Barry K."/>
            <person name="Miller A.N."/>
            <person name="Grigoriev I.V."/>
            <person name="Debuchy R."/>
            <person name="Gladieux P."/>
            <person name="Hiltunen Thoren M."/>
            <person name="Johannesson H."/>
        </authorList>
    </citation>
    <scope>NUCLEOTIDE SEQUENCE</scope>
    <source>
        <strain evidence="2">PSN293</strain>
    </source>
</reference>
<dbReference type="AlphaFoldDB" id="A0AAN6YET6"/>
<feature type="region of interest" description="Disordered" evidence="1">
    <location>
        <begin position="229"/>
        <end position="310"/>
    </location>
</feature>
<protein>
    <submittedName>
        <fullName evidence="2">Uncharacterized protein</fullName>
    </submittedName>
</protein>
<dbReference type="Gene3D" id="3.30.160.20">
    <property type="match status" value="1"/>
</dbReference>
<feature type="region of interest" description="Disordered" evidence="1">
    <location>
        <begin position="1"/>
        <end position="64"/>
    </location>
</feature>
<gene>
    <name evidence="2" type="ORF">QBC37DRAFT_369519</name>
</gene>
<evidence type="ECO:0000313" key="3">
    <source>
        <dbReference type="Proteomes" id="UP001301769"/>
    </source>
</evidence>
<sequence length="414" mass="45486">MGNNPDPVCDSRPQAVPSVTSTSNKRSRAQSPSRSTAAPLPKRPKLITKEQFRQEKKQRQKEKKEKILQVKMAKFADDLVLYQDLKASIAEREALPEPVPLTDLERKAVVDLTVALRKAIVPKAEIDLGEKDWVSLLLRYRDAHQQLGVIVDFHESTGPQSQWMCNCTIKSSVVDRRFPDLDIGFIPMGQDGGLRQPTFARKKDAKRYAAKCAIDFLMREKLMPLDGENVSFPKPKVPQPQSKKRKQLNSGSATPSTGSPGTKVVVGGGPSTPAEIARTGGQSLHGENPQAGAGERSELGNGGGAPLDVRDEDFSATDRVLEMCNRLGICPPTYQIVQADQATASFFNGFADFGLDNIHVPDTVGRVSNCFGRKFTKEKVAEEVLQHLLNIEAQRIAAVDDLMSQMTSREIAVE</sequence>
<dbReference type="Proteomes" id="UP001301769">
    <property type="component" value="Unassembled WGS sequence"/>
</dbReference>
<feature type="compositionally biased region" description="Basic and acidic residues" evidence="1">
    <location>
        <begin position="47"/>
        <end position="64"/>
    </location>
</feature>
<feature type="compositionally biased region" description="Polar residues" evidence="1">
    <location>
        <begin position="17"/>
        <end position="36"/>
    </location>
</feature>
<comment type="caution">
    <text evidence="2">The sequence shown here is derived from an EMBL/GenBank/DDBJ whole genome shotgun (WGS) entry which is preliminary data.</text>
</comment>
<organism evidence="2 3">
    <name type="scientific">Rhypophila decipiens</name>
    <dbReference type="NCBI Taxonomy" id="261697"/>
    <lineage>
        <taxon>Eukaryota</taxon>
        <taxon>Fungi</taxon>
        <taxon>Dikarya</taxon>
        <taxon>Ascomycota</taxon>
        <taxon>Pezizomycotina</taxon>
        <taxon>Sordariomycetes</taxon>
        <taxon>Sordariomycetidae</taxon>
        <taxon>Sordariales</taxon>
        <taxon>Naviculisporaceae</taxon>
        <taxon>Rhypophila</taxon>
    </lineage>
</organism>
<dbReference type="EMBL" id="MU858056">
    <property type="protein sequence ID" value="KAK4217983.1"/>
    <property type="molecule type" value="Genomic_DNA"/>
</dbReference>
<keyword evidence="3" id="KW-1185">Reference proteome</keyword>
<feature type="compositionally biased region" description="Low complexity" evidence="1">
    <location>
        <begin position="250"/>
        <end position="262"/>
    </location>
</feature>